<dbReference type="Proteomes" id="UP001530377">
    <property type="component" value="Unassembled WGS sequence"/>
</dbReference>
<dbReference type="EMBL" id="JALLPB020000546">
    <property type="protein sequence ID" value="KAL3808109.1"/>
    <property type="molecule type" value="Genomic_DNA"/>
</dbReference>
<name>A0ABD3R6B2_9STRA</name>
<gene>
    <name evidence="2" type="ORF">ACHAXA_001015</name>
</gene>
<sequence>MAMRGRIWIGRSSPRRLIVERKRGLAMLPQAGGRREGMDKKIIIHQNAFELALLSSLAGRSAARMLGSDESSLTAVVSPPISLLLEETIEYLPSSTQPLRIKSDVPVTVQRYDDINYVIGVNPIDEGELVVLVTSDCDTSETTVVPVIERSLDGDNATLVTVTLGVAEGGASDMSFLASSSYEAVFYENSYVQFIASDILPTDPIIKNVPCMTETDCREASVEIGIGGDYFYVGEYATSGCFYKNNKAYWSTNGDPTEIAVTGIQQRLYCKEVYYIDDVVVADTDGGTCTTKDQCDVKRSELGIEKFLSGSFPTKGCFSKAGVNGVIAYWSDGGTLEEMSSIDLPGVQERITCGGDASTECESGPMADPAKSCKNGQFCKLDTGVCSAKSGVFTGVCTVKPEACIEIYDPVCGCDETTYGNECVAHSDGISVSRDGECDKEVFAATQAITQSLSATSSAFSIKSFVLGSILNNVVSSHVVKSPTPRSRLLRDTCTYNVEILLSGCYAGTSAQVEASAPKTRVINSVMEIIDTETVAVYETYSFEGTQFYGKEFKHTATLVFPDDQEQLIDAAGDIFVSVPPLDEGTCIPVVVGRPFIDTNGHSIVASSISANVCSETSSWLGDTSVSVLEGELMASAVNMTDHLSLGGSWARNALGEHASVASFAAFSIALMTNHAPSDLVEDSLKAALDEVRHAKTSFAIASKLSGKNVTPGPLPPSNHQFTGDLTSLAMSVAKEGCVDETLSALAAAADVETIDEVLEKGAAIGTKYYGIGRELLVWIRDELRIISMDESNHSALAWRTLDWVCRVDAKACDAAKQSVLDENMLVESFHRRFGRNVDYSAQLLKRMSLAWRDIYTSRGLLPIHLGSAYIDDVVEEVTGHYASKPSVISLLVDNISRG</sequence>
<reference evidence="2 3" key="1">
    <citation type="submission" date="2024-10" db="EMBL/GenBank/DDBJ databases">
        <title>Updated reference genomes for cyclostephanoid diatoms.</title>
        <authorList>
            <person name="Roberts W.R."/>
            <person name="Alverson A.J."/>
        </authorList>
    </citation>
    <scope>NUCLEOTIDE SEQUENCE [LARGE SCALE GENOMIC DNA]</scope>
    <source>
        <strain evidence="2 3">AJA228-03</strain>
    </source>
</reference>
<comment type="caution">
    <text evidence="2">The sequence shown here is derived from an EMBL/GenBank/DDBJ whole genome shotgun (WGS) entry which is preliminary data.</text>
</comment>
<dbReference type="SUPFAM" id="SSF100895">
    <property type="entry name" value="Kazal-type serine protease inhibitors"/>
    <property type="match status" value="1"/>
</dbReference>
<protein>
    <recommendedName>
        <fullName evidence="1">Kazal-like domain-containing protein</fullName>
    </recommendedName>
</protein>
<dbReference type="SMART" id="SM00280">
    <property type="entry name" value="KAZAL"/>
    <property type="match status" value="1"/>
</dbReference>
<dbReference type="PANTHER" id="PTHR38081">
    <property type="entry name" value="WAP DOMAIN-CONTAINING PROTEIN"/>
    <property type="match status" value="1"/>
</dbReference>
<keyword evidence="3" id="KW-1185">Reference proteome</keyword>
<dbReference type="AlphaFoldDB" id="A0ABD3R6B2"/>
<dbReference type="InterPro" id="IPR002350">
    <property type="entry name" value="Kazal_dom"/>
</dbReference>
<evidence type="ECO:0000313" key="3">
    <source>
        <dbReference type="Proteomes" id="UP001530377"/>
    </source>
</evidence>
<evidence type="ECO:0000259" key="1">
    <source>
        <dbReference type="PROSITE" id="PS51465"/>
    </source>
</evidence>
<dbReference type="Gene3D" id="3.30.60.30">
    <property type="match status" value="1"/>
</dbReference>
<dbReference type="InterPro" id="IPR036058">
    <property type="entry name" value="Kazal_dom_sf"/>
</dbReference>
<organism evidence="2 3">
    <name type="scientific">Cyclostephanos tholiformis</name>
    <dbReference type="NCBI Taxonomy" id="382380"/>
    <lineage>
        <taxon>Eukaryota</taxon>
        <taxon>Sar</taxon>
        <taxon>Stramenopiles</taxon>
        <taxon>Ochrophyta</taxon>
        <taxon>Bacillariophyta</taxon>
        <taxon>Coscinodiscophyceae</taxon>
        <taxon>Thalassiosirophycidae</taxon>
        <taxon>Stephanodiscales</taxon>
        <taxon>Stephanodiscaceae</taxon>
        <taxon>Cyclostephanos</taxon>
    </lineage>
</organism>
<dbReference type="PROSITE" id="PS51465">
    <property type="entry name" value="KAZAL_2"/>
    <property type="match status" value="1"/>
</dbReference>
<accession>A0ABD3R6B2</accession>
<dbReference type="Pfam" id="PF00050">
    <property type="entry name" value="Kazal_1"/>
    <property type="match status" value="1"/>
</dbReference>
<feature type="domain" description="Kazal-like" evidence="1">
    <location>
        <begin position="391"/>
        <end position="440"/>
    </location>
</feature>
<evidence type="ECO:0000313" key="2">
    <source>
        <dbReference type="EMBL" id="KAL3808109.1"/>
    </source>
</evidence>
<proteinExistence type="predicted"/>
<dbReference type="PANTHER" id="PTHR38081:SF1">
    <property type="entry name" value="WAP DOMAIN-CONTAINING PROTEIN"/>
    <property type="match status" value="1"/>
</dbReference>